<dbReference type="Pfam" id="PF06609">
    <property type="entry name" value="TRI12"/>
    <property type="match status" value="1"/>
</dbReference>
<evidence type="ECO:0000256" key="5">
    <source>
        <dbReference type="ARBA" id="ARBA00023136"/>
    </source>
</evidence>
<gene>
    <name evidence="9" type="ORF">SEPCBS119000_005199</name>
</gene>
<feature type="transmembrane region" description="Helical" evidence="7">
    <location>
        <begin position="490"/>
        <end position="517"/>
    </location>
</feature>
<proteinExistence type="predicted"/>
<feature type="compositionally biased region" description="Basic and acidic residues" evidence="6">
    <location>
        <begin position="1"/>
        <end position="10"/>
    </location>
</feature>
<dbReference type="Proteomes" id="UP001642502">
    <property type="component" value="Unassembled WGS sequence"/>
</dbReference>
<feature type="transmembrane region" description="Helical" evidence="7">
    <location>
        <begin position="120"/>
        <end position="141"/>
    </location>
</feature>
<dbReference type="Gene3D" id="1.20.1720.10">
    <property type="entry name" value="Multidrug resistance protein D"/>
    <property type="match status" value="1"/>
</dbReference>
<keyword evidence="5 7" id="KW-0472">Membrane</keyword>
<dbReference type="SUPFAM" id="SSF103473">
    <property type="entry name" value="MFS general substrate transporter"/>
    <property type="match status" value="1"/>
</dbReference>
<feature type="region of interest" description="Disordered" evidence="6">
    <location>
        <begin position="1"/>
        <end position="67"/>
    </location>
</feature>
<dbReference type="InterPro" id="IPR036259">
    <property type="entry name" value="MFS_trans_sf"/>
</dbReference>
<evidence type="ECO:0000256" key="1">
    <source>
        <dbReference type="ARBA" id="ARBA00004141"/>
    </source>
</evidence>
<feature type="transmembrane region" description="Helical" evidence="7">
    <location>
        <begin position="349"/>
        <end position="376"/>
    </location>
</feature>
<evidence type="ECO:0000313" key="10">
    <source>
        <dbReference type="Proteomes" id="UP001642502"/>
    </source>
</evidence>
<protein>
    <recommendedName>
        <fullName evidence="8">Major facilitator superfamily (MFS) profile domain-containing protein</fullName>
    </recommendedName>
</protein>
<dbReference type="PANTHER" id="PTHR23501">
    <property type="entry name" value="MAJOR FACILITATOR SUPERFAMILY"/>
    <property type="match status" value="1"/>
</dbReference>
<dbReference type="PROSITE" id="PS00216">
    <property type="entry name" value="SUGAR_TRANSPORT_1"/>
    <property type="match status" value="1"/>
</dbReference>
<feature type="transmembrane region" description="Helical" evidence="7">
    <location>
        <begin position="316"/>
        <end position="337"/>
    </location>
</feature>
<dbReference type="InterPro" id="IPR005829">
    <property type="entry name" value="Sugar_transporter_CS"/>
</dbReference>
<feature type="transmembrane region" description="Helical" evidence="7">
    <location>
        <begin position="529"/>
        <end position="548"/>
    </location>
</feature>
<feature type="transmembrane region" description="Helical" evidence="7">
    <location>
        <begin position="439"/>
        <end position="456"/>
    </location>
</feature>
<dbReference type="Gene3D" id="1.20.1250.20">
    <property type="entry name" value="MFS general substrate transporter like domains"/>
    <property type="match status" value="1"/>
</dbReference>
<evidence type="ECO:0000256" key="2">
    <source>
        <dbReference type="ARBA" id="ARBA00022448"/>
    </source>
</evidence>
<keyword evidence="10" id="KW-1185">Reference proteome</keyword>
<feature type="transmembrane region" description="Helical" evidence="7">
    <location>
        <begin position="245"/>
        <end position="268"/>
    </location>
</feature>
<dbReference type="PANTHER" id="PTHR23501:SF109">
    <property type="entry name" value="MAJOR FACILITATOR SUPERFAMILY (MFS) PROFILE DOMAIN-CONTAINING PROTEIN-RELATED"/>
    <property type="match status" value="1"/>
</dbReference>
<feature type="domain" description="Major facilitator superfamily (MFS) profile" evidence="8">
    <location>
        <begin position="120"/>
        <end position="603"/>
    </location>
</feature>
<comment type="caution">
    <text evidence="9">The sequence shown here is derived from an EMBL/GenBank/DDBJ whole genome shotgun (WGS) entry which is preliminary data.</text>
</comment>
<name>A0ABP0E077_9PEZI</name>
<evidence type="ECO:0000313" key="9">
    <source>
        <dbReference type="EMBL" id="CAK7272575.1"/>
    </source>
</evidence>
<reference evidence="9 10" key="1">
    <citation type="submission" date="2024-01" db="EMBL/GenBank/DDBJ databases">
        <authorList>
            <person name="Allen C."/>
            <person name="Tagirdzhanova G."/>
        </authorList>
    </citation>
    <scope>NUCLEOTIDE SEQUENCE [LARGE SCALE GENOMIC DNA]</scope>
    <source>
        <strain evidence="9 10">CBS 119000</strain>
    </source>
</reference>
<evidence type="ECO:0000259" key="8">
    <source>
        <dbReference type="PROSITE" id="PS50850"/>
    </source>
</evidence>
<dbReference type="InterPro" id="IPR010573">
    <property type="entry name" value="MFS_Str1/Tri12-like"/>
</dbReference>
<evidence type="ECO:0000256" key="6">
    <source>
        <dbReference type="SAM" id="MobiDB-lite"/>
    </source>
</evidence>
<feature type="transmembrane region" description="Helical" evidence="7">
    <location>
        <begin position="397"/>
        <end position="419"/>
    </location>
</feature>
<evidence type="ECO:0000256" key="3">
    <source>
        <dbReference type="ARBA" id="ARBA00022692"/>
    </source>
</evidence>
<keyword evidence="3 7" id="KW-0812">Transmembrane</keyword>
<evidence type="ECO:0000256" key="7">
    <source>
        <dbReference type="SAM" id="Phobius"/>
    </source>
</evidence>
<feature type="compositionally biased region" description="Polar residues" evidence="6">
    <location>
        <begin position="24"/>
        <end position="61"/>
    </location>
</feature>
<comment type="subcellular location">
    <subcellularLocation>
        <location evidence="1">Membrane</location>
        <topology evidence="1">Multi-pass membrane protein</topology>
    </subcellularLocation>
</comment>
<accession>A0ABP0E077</accession>
<dbReference type="InterPro" id="IPR020846">
    <property type="entry name" value="MFS_dom"/>
</dbReference>
<feature type="transmembrane region" description="Helical" evidence="7">
    <location>
        <begin position="186"/>
        <end position="206"/>
    </location>
</feature>
<keyword evidence="4 7" id="KW-1133">Transmembrane helix</keyword>
<dbReference type="PROSITE" id="PS50850">
    <property type="entry name" value="MFS"/>
    <property type="match status" value="1"/>
</dbReference>
<evidence type="ECO:0000256" key="4">
    <source>
        <dbReference type="ARBA" id="ARBA00022989"/>
    </source>
</evidence>
<keyword evidence="2" id="KW-0813">Transport</keyword>
<sequence>MSSIQRRESVRLPSTDDEDIRPVSPTTSTTIMITAPASVSSAPLTTESNDAKQQAVSQQHQIHTDQRDPYNKDATVAAAKVQDGNTLSTIEPMEVEAQSDGVQSDGRREVKAPPMSSTRLMVLVGMAFLWTSAQIPVYFWGGIPAIVYGDIGGVDRWVWLITGHLLASAAVCPFVGALSDLIGRRYVALLGCGLIVVGQLACAFSQTMNSFIAGMSVTGVGTGISELTALAGTAEIAPTSQRGKYIGFLILTILPFCPAVLWAQLIAANAGWRFVGVLIAVYSFAGLLILAVFYHPPPRVGSIGPQSWRREVLPRIDFVGGVLSISGMVLLVVGLLWGGYQYKWSSARVLVPLVLGAALLVAFAVWQASLAPYPMVPRRLVGLHHEGAAGPPPRTRTMWLALIITFVSGANFFSVLMLWPSQAYNMYGHNPVGVGLRGLPFALSMLVGCIVSLAILTKCRGGNRWLLFGASIVMTAGCGSLAAATLDNLAVVYVILVIVGLGVGGIVVPASLVAMVICPEDLIATATALTLAVRVIGGAVGYCVYYNVFVHELVPRLETSLIGTVIQGLKDNAAASPTGSTGVSNATDLIVKVITLTASSQTEQIANLQGIGGPDSPFYHSIVTAGQQAYAGAYPYVYYCSIGFGVVSMVASLFMDDIGQYLDDHISVVM</sequence>
<organism evidence="9 10">
    <name type="scientific">Sporothrix epigloea</name>
    <dbReference type="NCBI Taxonomy" id="1892477"/>
    <lineage>
        <taxon>Eukaryota</taxon>
        <taxon>Fungi</taxon>
        <taxon>Dikarya</taxon>
        <taxon>Ascomycota</taxon>
        <taxon>Pezizomycotina</taxon>
        <taxon>Sordariomycetes</taxon>
        <taxon>Sordariomycetidae</taxon>
        <taxon>Ophiostomatales</taxon>
        <taxon>Ophiostomataceae</taxon>
        <taxon>Sporothrix</taxon>
    </lineage>
</organism>
<feature type="transmembrane region" description="Helical" evidence="7">
    <location>
        <begin position="465"/>
        <end position="484"/>
    </location>
</feature>
<dbReference type="EMBL" id="CAWUON010000092">
    <property type="protein sequence ID" value="CAK7272575.1"/>
    <property type="molecule type" value="Genomic_DNA"/>
</dbReference>
<feature type="transmembrane region" description="Helical" evidence="7">
    <location>
        <begin position="636"/>
        <end position="655"/>
    </location>
</feature>
<feature type="transmembrane region" description="Helical" evidence="7">
    <location>
        <begin position="274"/>
        <end position="295"/>
    </location>
</feature>
<feature type="transmembrane region" description="Helical" evidence="7">
    <location>
        <begin position="157"/>
        <end position="179"/>
    </location>
</feature>